<evidence type="ECO:0000256" key="2">
    <source>
        <dbReference type="SAM" id="Phobius"/>
    </source>
</evidence>
<feature type="region of interest" description="Disordered" evidence="1">
    <location>
        <begin position="84"/>
        <end position="120"/>
    </location>
</feature>
<organism evidence="3 4">
    <name type="scientific">Luteolibacter yonseiensis</name>
    <dbReference type="NCBI Taxonomy" id="1144680"/>
    <lineage>
        <taxon>Bacteria</taxon>
        <taxon>Pseudomonadati</taxon>
        <taxon>Verrucomicrobiota</taxon>
        <taxon>Verrucomicrobiia</taxon>
        <taxon>Verrucomicrobiales</taxon>
        <taxon>Verrucomicrobiaceae</taxon>
        <taxon>Luteolibacter</taxon>
    </lineage>
</organism>
<gene>
    <name evidence="3" type="ORF">JIN84_17820</name>
</gene>
<keyword evidence="2" id="KW-0812">Transmembrane</keyword>
<comment type="caution">
    <text evidence="3">The sequence shown here is derived from an EMBL/GenBank/DDBJ whole genome shotgun (WGS) entry which is preliminary data.</text>
</comment>
<evidence type="ECO:0000313" key="3">
    <source>
        <dbReference type="EMBL" id="MBK1817483.1"/>
    </source>
</evidence>
<keyword evidence="2" id="KW-0472">Membrane</keyword>
<dbReference type="RefSeq" id="WP_200352423.1">
    <property type="nucleotide sequence ID" value="NZ_BAABHZ010000001.1"/>
</dbReference>
<name>A0A934R7Q8_9BACT</name>
<dbReference type="EMBL" id="JAENIK010000012">
    <property type="protein sequence ID" value="MBK1817483.1"/>
    <property type="molecule type" value="Genomic_DNA"/>
</dbReference>
<reference evidence="3" key="1">
    <citation type="submission" date="2021-01" db="EMBL/GenBank/DDBJ databases">
        <title>Modified the classification status of verrucomicrobia.</title>
        <authorList>
            <person name="Feng X."/>
        </authorList>
    </citation>
    <scope>NUCLEOTIDE SEQUENCE</scope>
    <source>
        <strain evidence="3">JCM 18052</strain>
    </source>
</reference>
<dbReference type="AlphaFoldDB" id="A0A934R7Q8"/>
<keyword evidence="2" id="KW-1133">Transmembrane helix</keyword>
<feature type="transmembrane region" description="Helical" evidence="2">
    <location>
        <begin position="12"/>
        <end position="31"/>
    </location>
</feature>
<protein>
    <submittedName>
        <fullName evidence="3">Uncharacterized protein</fullName>
    </submittedName>
</protein>
<evidence type="ECO:0000313" key="4">
    <source>
        <dbReference type="Proteomes" id="UP000600139"/>
    </source>
</evidence>
<sequence>MTARQKLEEKGMNLNTLLILFATAGGIFTAIKVGGPLLNVPEKMAQVDQQVSAVAGQAANIERTQAVQTEALKTLAEVAKDSRDLRRDFDRSSAESEAKHKDTDRQLEGVSRRLDRLESR</sequence>
<evidence type="ECO:0000256" key="1">
    <source>
        <dbReference type="SAM" id="MobiDB-lite"/>
    </source>
</evidence>
<keyword evidence="4" id="KW-1185">Reference proteome</keyword>
<dbReference type="Proteomes" id="UP000600139">
    <property type="component" value="Unassembled WGS sequence"/>
</dbReference>
<proteinExistence type="predicted"/>
<accession>A0A934R7Q8</accession>